<dbReference type="InterPro" id="IPR050090">
    <property type="entry name" value="Tyrosine_recombinase_XerCD"/>
</dbReference>
<dbReference type="Gene3D" id="1.10.150.130">
    <property type="match status" value="1"/>
</dbReference>
<dbReference type="InterPro" id="IPR010998">
    <property type="entry name" value="Integrase_recombinase_N"/>
</dbReference>
<keyword evidence="1" id="KW-0238">DNA-binding</keyword>
<dbReference type="Proteomes" id="UP001176429">
    <property type="component" value="Unassembled WGS sequence"/>
</dbReference>
<evidence type="ECO:0000256" key="2">
    <source>
        <dbReference type="ARBA" id="ARBA00023172"/>
    </source>
</evidence>
<evidence type="ECO:0000256" key="1">
    <source>
        <dbReference type="ARBA" id="ARBA00023125"/>
    </source>
</evidence>
<dbReference type="InterPro" id="IPR011010">
    <property type="entry name" value="DNA_brk_join_enz"/>
</dbReference>
<protein>
    <submittedName>
        <fullName evidence="4">Site-specific integrase</fullName>
    </submittedName>
</protein>
<dbReference type="PROSITE" id="PS51898">
    <property type="entry name" value="TYR_RECOMBINASE"/>
    <property type="match status" value="1"/>
</dbReference>
<dbReference type="PANTHER" id="PTHR30349:SF85">
    <property type="entry name" value="TYR RECOMBINASE DOMAIN-CONTAINING PROTEIN"/>
    <property type="match status" value="1"/>
</dbReference>
<comment type="caution">
    <text evidence="4">The sequence shown here is derived from an EMBL/GenBank/DDBJ whole genome shotgun (WGS) entry which is preliminary data.</text>
</comment>
<dbReference type="RefSeq" id="WP_305009138.1">
    <property type="nucleotide sequence ID" value="NZ_JAUQSY010000024.1"/>
</dbReference>
<proteinExistence type="predicted"/>
<dbReference type="InterPro" id="IPR025269">
    <property type="entry name" value="SAM-like_dom"/>
</dbReference>
<dbReference type="InterPro" id="IPR002104">
    <property type="entry name" value="Integrase_catalytic"/>
</dbReference>
<sequence length="439" mass="50404">MNFSATINLRTPAQKNGLNTARLQIILNRKTLHLPLGFSWPEALFDAGAGYCLVRLPTARRKKGYDEALQNLQAAVGPDLAAAAEHNNLIIGKALGDANAVARRYHLNGQFLTVDEFQREYNSSASRADFLEYMEKRITKRWRLGQISESTKKKHLSTLYKLQEYLIYLQNPRKHKPWGRGYHAGRPAGTPHVPLPFNSFTHDFAGDFDSWMKSVHKSCTNTRSGRHRNIKAYLTLARRDKIAFEDPYEYFVNKRVDGKWKALSEDELALLEHHYTQQVPRSWQRRVLQKFLFSCHCGLRLGDLKQVGKMKIEGQLMELMPHKTYQHDEKDLVLPITKKALGYLQDSQRENECAGFHLYADQATNTKLRKIGAALGIKTKLHHHVGRETFATHFSRQGGKVEVLQKLMGHKHLTMTMKYVHVDAKMKQAEIDRLDALHA</sequence>
<dbReference type="PANTHER" id="PTHR30349">
    <property type="entry name" value="PHAGE INTEGRASE-RELATED"/>
    <property type="match status" value="1"/>
</dbReference>
<evidence type="ECO:0000259" key="3">
    <source>
        <dbReference type="PROSITE" id="PS51898"/>
    </source>
</evidence>
<name>A0ABT9BHE9_9BACT</name>
<dbReference type="InterPro" id="IPR013762">
    <property type="entry name" value="Integrase-like_cat_sf"/>
</dbReference>
<gene>
    <name evidence="4" type="ORF">Q5H93_23295</name>
</gene>
<keyword evidence="2" id="KW-0233">DNA recombination</keyword>
<reference evidence="4" key="1">
    <citation type="submission" date="2023-07" db="EMBL/GenBank/DDBJ databases">
        <authorList>
            <person name="Kim M.K."/>
        </authorList>
    </citation>
    <scope>NUCLEOTIDE SEQUENCE</scope>
    <source>
        <strain evidence="4">ASUV-10-1</strain>
    </source>
</reference>
<dbReference type="EMBL" id="JAUQSY010000024">
    <property type="protein sequence ID" value="MDO7877684.1"/>
    <property type="molecule type" value="Genomic_DNA"/>
</dbReference>
<dbReference type="Gene3D" id="1.10.443.10">
    <property type="entry name" value="Intergrase catalytic core"/>
    <property type="match status" value="1"/>
</dbReference>
<dbReference type="SUPFAM" id="SSF56349">
    <property type="entry name" value="DNA breaking-rejoining enzymes"/>
    <property type="match status" value="1"/>
</dbReference>
<organism evidence="4 5">
    <name type="scientific">Hymenobacter aranciens</name>
    <dbReference type="NCBI Taxonomy" id="3063996"/>
    <lineage>
        <taxon>Bacteria</taxon>
        <taxon>Pseudomonadati</taxon>
        <taxon>Bacteroidota</taxon>
        <taxon>Cytophagia</taxon>
        <taxon>Cytophagales</taxon>
        <taxon>Hymenobacteraceae</taxon>
        <taxon>Hymenobacter</taxon>
    </lineage>
</organism>
<dbReference type="Pfam" id="PF00589">
    <property type="entry name" value="Phage_integrase"/>
    <property type="match status" value="1"/>
</dbReference>
<evidence type="ECO:0000313" key="5">
    <source>
        <dbReference type="Proteomes" id="UP001176429"/>
    </source>
</evidence>
<accession>A0ABT9BHE9</accession>
<dbReference type="Pfam" id="PF13102">
    <property type="entry name" value="Phage_int_SAM_5"/>
    <property type="match status" value="1"/>
</dbReference>
<keyword evidence="5" id="KW-1185">Reference proteome</keyword>
<feature type="domain" description="Tyr recombinase" evidence="3">
    <location>
        <begin position="258"/>
        <end position="432"/>
    </location>
</feature>
<evidence type="ECO:0000313" key="4">
    <source>
        <dbReference type="EMBL" id="MDO7877684.1"/>
    </source>
</evidence>